<accession>A0A6L9VXN5</accession>
<keyword evidence="2" id="KW-0808">Transferase</keyword>
<dbReference type="GO" id="GO:0016740">
    <property type="term" value="F:transferase activity"/>
    <property type="evidence" value="ECO:0007669"/>
    <property type="project" value="UniProtKB-KW"/>
</dbReference>
<comment type="caution">
    <text evidence="2">The sequence shown here is derived from an EMBL/GenBank/DDBJ whole genome shotgun (WGS) entry which is preliminary data.</text>
</comment>
<sequence length="317" mass="32813">MLARWDELVARDPSLPPGRSLSVLELERAAARTAFFFAPGDATPLVVAKTAHGADPGVHHEAAALSRAAPAGVAPRALGSLPGVDSLQRGLPGRALRVAPIRVGRSAALTWPAELATLAAGLGDLAAATAAPGVPDAVTDGVIDAALAGSLLSEDTRDAVAGAVARVRARSSVVLGHNDVSPQNVLMHEGRLSGLVDWEGGEDRGLPGGDLWNAGLAWLEQGIGLVRWSEEILGDAFTAAWCYGPYGAALRAAATEVVARSGTPAQLVPDLELVWFARHLGHRMQRPGSHPTSAALVARQLESLVRAHSTEGLHVRA</sequence>
<dbReference type="InterPro" id="IPR002575">
    <property type="entry name" value="Aminoglycoside_PTrfase"/>
</dbReference>
<dbReference type="Proteomes" id="UP000479241">
    <property type="component" value="Unassembled WGS sequence"/>
</dbReference>
<dbReference type="AlphaFoldDB" id="A0A6L9VXN5"/>
<gene>
    <name evidence="2" type="ORF">GCU60_00680</name>
</gene>
<dbReference type="SUPFAM" id="SSF56112">
    <property type="entry name" value="Protein kinase-like (PK-like)"/>
    <property type="match status" value="1"/>
</dbReference>
<dbReference type="InterPro" id="IPR011009">
    <property type="entry name" value="Kinase-like_dom_sf"/>
</dbReference>
<dbReference type="RefSeq" id="WP_163201714.1">
    <property type="nucleotide sequence ID" value="NZ_JAAGWG010000001.1"/>
</dbReference>
<dbReference type="Pfam" id="PF01636">
    <property type="entry name" value="APH"/>
    <property type="match status" value="1"/>
</dbReference>
<dbReference type="EMBL" id="JAAGWG010000001">
    <property type="protein sequence ID" value="NEK84292.1"/>
    <property type="molecule type" value="Genomic_DNA"/>
</dbReference>
<dbReference type="Gene3D" id="3.90.1200.10">
    <property type="match status" value="1"/>
</dbReference>
<evidence type="ECO:0000313" key="2">
    <source>
        <dbReference type="EMBL" id="NEK84292.1"/>
    </source>
</evidence>
<evidence type="ECO:0000313" key="3">
    <source>
        <dbReference type="Proteomes" id="UP000479241"/>
    </source>
</evidence>
<organism evidence="2 3">
    <name type="scientific">Blastococcus saxobsidens</name>
    <dbReference type="NCBI Taxonomy" id="138336"/>
    <lineage>
        <taxon>Bacteria</taxon>
        <taxon>Bacillati</taxon>
        <taxon>Actinomycetota</taxon>
        <taxon>Actinomycetes</taxon>
        <taxon>Geodermatophilales</taxon>
        <taxon>Geodermatophilaceae</taxon>
        <taxon>Blastococcus</taxon>
    </lineage>
</organism>
<proteinExistence type="predicted"/>
<protein>
    <submittedName>
        <fullName evidence="2">Phosphotransferase</fullName>
    </submittedName>
</protein>
<name>A0A6L9VXN5_9ACTN</name>
<evidence type="ECO:0000259" key="1">
    <source>
        <dbReference type="Pfam" id="PF01636"/>
    </source>
</evidence>
<feature type="domain" description="Aminoglycoside phosphotransferase" evidence="1">
    <location>
        <begin position="32"/>
        <end position="215"/>
    </location>
</feature>
<reference evidence="2 3" key="1">
    <citation type="submission" date="2019-12" db="EMBL/GenBank/DDBJ databases">
        <title>the WGS of Blastococcus saxobsidens 67B17.</title>
        <authorList>
            <person name="Jiang Z."/>
        </authorList>
    </citation>
    <scope>NUCLEOTIDE SEQUENCE [LARGE SCALE GENOMIC DNA]</scope>
    <source>
        <strain evidence="2 3">67B17</strain>
    </source>
</reference>